<gene>
    <name evidence="1" type="ORF">FEAC_11830</name>
</gene>
<reference evidence="1 2" key="1">
    <citation type="submission" date="2015-01" db="EMBL/GenBank/DDBJ databases">
        <title>Draft genome of the acidophilic iron oxidizer Ferrimicrobium acidiphilum strain T23.</title>
        <authorList>
            <person name="Poehlein A."/>
            <person name="Eisen S."/>
            <person name="Schloemann M."/>
            <person name="Johnson B.D."/>
            <person name="Daniel R."/>
            <person name="Muehling M."/>
        </authorList>
    </citation>
    <scope>NUCLEOTIDE SEQUENCE [LARGE SCALE GENOMIC DNA]</scope>
    <source>
        <strain evidence="1 2">T23</strain>
    </source>
</reference>
<accession>A0A0D8FXQ8</accession>
<organism evidence="1 2">
    <name type="scientific">Ferrimicrobium acidiphilum DSM 19497</name>
    <dbReference type="NCBI Taxonomy" id="1121877"/>
    <lineage>
        <taxon>Bacteria</taxon>
        <taxon>Bacillati</taxon>
        <taxon>Actinomycetota</taxon>
        <taxon>Acidimicrobiia</taxon>
        <taxon>Acidimicrobiales</taxon>
        <taxon>Acidimicrobiaceae</taxon>
        <taxon>Ferrimicrobium</taxon>
    </lineage>
</organism>
<name>A0A0D8FXQ8_9ACTN</name>
<dbReference type="AlphaFoldDB" id="A0A0D8FXQ8"/>
<sequence length="91" mass="10091">MSNSERALGVRRSVVAVFMLQAHKPRCLGPGQFGQAQWVLAQASIHIRLSVDAMLESGYIKQRPVSEAVCLGCMARRNRPRTAVPMERVDV</sequence>
<evidence type="ECO:0000313" key="1">
    <source>
        <dbReference type="EMBL" id="KJE77057.1"/>
    </source>
</evidence>
<protein>
    <submittedName>
        <fullName evidence="1">Uncharacterized protein</fullName>
    </submittedName>
</protein>
<keyword evidence="2" id="KW-1185">Reference proteome</keyword>
<proteinExistence type="predicted"/>
<evidence type="ECO:0000313" key="2">
    <source>
        <dbReference type="Proteomes" id="UP000032336"/>
    </source>
</evidence>
<comment type="caution">
    <text evidence="1">The sequence shown here is derived from an EMBL/GenBank/DDBJ whole genome shotgun (WGS) entry which is preliminary data.</text>
</comment>
<dbReference type="STRING" id="1121877.FEAC_11830"/>
<dbReference type="EMBL" id="JXUW01000008">
    <property type="protein sequence ID" value="KJE77057.1"/>
    <property type="molecule type" value="Genomic_DNA"/>
</dbReference>
<dbReference type="Proteomes" id="UP000032336">
    <property type="component" value="Unassembled WGS sequence"/>
</dbReference>